<dbReference type="Gene3D" id="3.30.530.20">
    <property type="match status" value="1"/>
</dbReference>
<keyword evidence="4" id="KW-1185">Reference proteome</keyword>
<protein>
    <submittedName>
        <fullName evidence="3">SRPBCC family protein</fullName>
    </submittedName>
</protein>
<comment type="caution">
    <text evidence="3">The sequence shown here is derived from an EMBL/GenBank/DDBJ whole genome shotgun (WGS) entry which is preliminary data.</text>
</comment>
<dbReference type="Pfam" id="PF08327">
    <property type="entry name" value="AHSA1"/>
    <property type="match status" value="1"/>
</dbReference>
<evidence type="ECO:0000313" key="4">
    <source>
        <dbReference type="Proteomes" id="UP000675781"/>
    </source>
</evidence>
<gene>
    <name evidence="3" type="ORF">KDL01_40480</name>
</gene>
<evidence type="ECO:0000313" key="3">
    <source>
        <dbReference type="EMBL" id="MBR7839599.1"/>
    </source>
</evidence>
<dbReference type="InterPro" id="IPR023393">
    <property type="entry name" value="START-like_dom_sf"/>
</dbReference>
<comment type="similarity">
    <text evidence="1">Belongs to the AHA1 family.</text>
</comment>
<dbReference type="CDD" id="cd08898">
    <property type="entry name" value="SRPBCC_CalC_Aha1-like_5"/>
    <property type="match status" value="1"/>
</dbReference>
<name>A0A941F1P0_9ACTN</name>
<reference evidence="3" key="1">
    <citation type="submission" date="2021-04" db="EMBL/GenBank/DDBJ databases">
        <title>Genome based classification of Actinospica acidithermotolerans sp. nov., an actinobacterium isolated from an Indonesian hot spring.</title>
        <authorList>
            <person name="Kusuma A.B."/>
            <person name="Putra K.E."/>
            <person name="Nafisah S."/>
            <person name="Loh J."/>
            <person name="Nouioui I."/>
            <person name="Goodfellow M."/>
        </authorList>
    </citation>
    <scope>NUCLEOTIDE SEQUENCE</scope>
    <source>
        <strain evidence="3">CSCA 57</strain>
    </source>
</reference>
<accession>A0A941F1P0</accession>
<proteinExistence type="inferred from homology"/>
<dbReference type="EMBL" id="JAGSOG010000504">
    <property type="protein sequence ID" value="MBR7839599.1"/>
    <property type="molecule type" value="Genomic_DNA"/>
</dbReference>
<evidence type="ECO:0000259" key="2">
    <source>
        <dbReference type="Pfam" id="PF08327"/>
    </source>
</evidence>
<dbReference type="Proteomes" id="UP000675781">
    <property type="component" value="Unassembled WGS sequence"/>
</dbReference>
<organism evidence="3 4">
    <name type="scientific">Actinospica durhamensis</name>
    <dbReference type="NCBI Taxonomy" id="1508375"/>
    <lineage>
        <taxon>Bacteria</taxon>
        <taxon>Bacillati</taxon>
        <taxon>Actinomycetota</taxon>
        <taxon>Actinomycetes</taxon>
        <taxon>Catenulisporales</taxon>
        <taxon>Actinospicaceae</taxon>
        <taxon>Actinospica</taxon>
    </lineage>
</organism>
<dbReference type="RefSeq" id="WP_212534024.1">
    <property type="nucleotide sequence ID" value="NZ_JAGSOG010000504.1"/>
</dbReference>
<dbReference type="SUPFAM" id="SSF55961">
    <property type="entry name" value="Bet v1-like"/>
    <property type="match status" value="1"/>
</dbReference>
<sequence>MSTNDRIERDVYIAADAARVWAVLTQPQHVGTWFGNGDPAEVDLRPGGRIVFDHGDHGKLPAVIEQVDEPKSFSFRWAADDADSREPTEANATLVEFTLTPEREGTRLRVVESGFARVEADPSVIERRYKANAGGWGEAVRGLAVYAEQPEDDDALEEVDSI</sequence>
<evidence type="ECO:0000256" key="1">
    <source>
        <dbReference type="ARBA" id="ARBA00006817"/>
    </source>
</evidence>
<feature type="domain" description="Activator of Hsp90 ATPase homologue 1/2-like C-terminal" evidence="2">
    <location>
        <begin position="15"/>
        <end position="148"/>
    </location>
</feature>
<dbReference type="InterPro" id="IPR013538">
    <property type="entry name" value="ASHA1/2-like_C"/>
</dbReference>
<dbReference type="AlphaFoldDB" id="A0A941F1P0"/>